<dbReference type="Proteomes" id="UP000533476">
    <property type="component" value="Unassembled WGS sequence"/>
</dbReference>
<dbReference type="Gene3D" id="3.90.1860.10">
    <property type="entry name" value="tRNA-splicing ligase RtcB"/>
    <property type="match status" value="1"/>
</dbReference>
<keyword evidence="4 10" id="KW-0547">Nucleotide-binding</keyword>
<dbReference type="RefSeq" id="WP_169102833.1">
    <property type="nucleotide sequence ID" value="NZ_JABBVZ010000129.1"/>
</dbReference>
<dbReference type="GO" id="GO:0170057">
    <property type="term" value="F:RNA ligase (GTP) activity"/>
    <property type="evidence" value="ECO:0007669"/>
    <property type="project" value="UniProtKB-EC"/>
</dbReference>
<feature type="binding site" evidence="11">
    <location>
        <position position="67"/>
    </location>
    <ligand>
        <name>Mn(2+)</name>
        <dbReference type="ChEBI" id="CHEBI:29035"/>
        <label>1</label>
    </ligand>
</feature>
<dbReference type="GO" id="GO:0006281">
    <property type="term" value="P:DNA repair"/>
    <property type="evidence" value="ECO:0007669"/>
    <property type="project" value="TreeGrafter"/>
</dbReference>
<dbReference type="InterPro" id="IPR036025">
    <property type="entry name" value="RtcB-like_sf"/>
</dbReference>
<evidence type="ECO:0000256" key="4">
    <source>
        <dbReference type="ARBA" id="ARBA00022741"/>
    </source>
</evidence>
<feature type="binding site" evidence="10">
    <location>
        <position position="312"/>
    </location>
    <ligand>
        <name>GMP</name>
        <dbReference type="ChEBI" id="CHEBI:58115"/>
    </ligand>
</feature>
<dbReference type="GO" id="GO:0006396">
    <property type="term" value="P:RNA processing"/>
    <property type="evidence" value="ECO:0007669"/>
    <property type="project" value="InterPro"/>
</dbReference>
<dbReference type="Pfam" id="PF01139">
    <property type="entry name" value="RtcB"/>
    <property type="match status" value="1"/>
</dbReference>
<dbReference type="SUPFAM" id="SSF103365">
    <property type="entry name" value="Hypothetical protein PH1602"/>
    <property type="match status" value="1"/>
</dbReference>
<keyword evidence="3 11" id="KW-0479">Metal-binding</keyword>
<comment type="catalytic activity">
    <reaction evidence="8">
        <text>a 3'-end 3'-phospho-ribonucleotide-RNA + a 5'-end dephospho-ribonucleoside-RNA + GTP = a ribonucleotidyl-ribonucleotide-RNA + GMP + diphosphate</text>
        <dbReference type="Rhea" id="RHEA:68076"/>
        <dbReference type="Rhea" id="RHEA-COMP:10463"/>
        <dbReference type="Rhea" id="RHEA-COMP:13936"/>
        <dbReference type="Rhea" id="RHEA-COMP:17355"/>
        <dbReference type="ChEBI" id="CHEBI:33019"/>
        <dbReference type="ChEBI" id="CHEBI:37565"/>
        <dbReference type="ChEBI" id="CHEBI:58115"/>
        <dbReference type="ChEBI" id="CHEBI:83062"/>
        <dbReference type="ChEBI" id="CHEBI:138284"/>
        <dbReference type="ChEBI" id="CHEBI:173118"/>
        <dbReference type="EC" id="6.5.1.8"/>
    </reaction>
</comment>
<gene>
    <name evidence="13" type="ORF">HIJ39_20115</name>
</gene>
<evidence type="ECO:0000256" key="3">
    <source>
        <dbReference type="ARBA" id="ARBA00022723"/>
    </source>
</evidence>
<dbReference type="InterPro" id="IPR052915">
    <property type="entry name" value="RtcB-like"/>
</dbReference>
<dbReference type="GO" id="GO:0005525">
    <property type="term" value="F:GTP binding"/>
    <property type="evidence" value="ECO:0007669"/>
    <property type="project" value="UniProtKB-KW"/>
</dbReference>
<keyword evidence="14" id="KW-1185">Reference proteome</keyword>
<evidence type="ECO:0000256" key="6">
    <source>
        <dbReference type="ARBA" id="ARBA00023134"/>
    </source>
</evidence>
<feature type="binding site" evidence="11">
    <location>
        <position position="185"/>
    </location>
    <ligand>
        <name>Mn(2+)</name>
        <dbReference type="ChEBI" id="CHEBI:29035"/>
        <label>2</label>
    </ligand>
</feature>
<feature type="binding site" evidence="11">
    <location>
        <position position="276"/>
    </location>
    <ligand>
        <name>Mn(2+)</name>
        <dbReference type="ChEBI" id="CHEBI:29035"/>
        <label>2</label>
    </ligand>
</feature>
<evidence type="ECO:0000256" key="8">
    <source>
        <dbReference type="ARBA" id="ARBA00047746"/>
    </source>
</evidence>
<sequence length="466" mass="50653">MENVKMWVSDQTPIESQAYAQIKAMAQLPILAGHIAIMPDVHWGKGATVGSVIPTRGAIIPAAVGVDLGCGMAALQTSMRIEQLPDNLADWRSAIEAAIPVGFNAHDNERMLDKVLQLGTHTPFEAKLRALRERFNGLALHAQIPHNPRHKTEAVAWKQIGTLGGGNHFIEVQTGDDGYVWLMLHSGSRNVGKTLAEVAISQARQEAETRGDVLPDKDLAWLAEGSGAFHAYLTALWWAQDYARMNREAMLALLWNALILFLPDGTTVTQTVNCHHNYVEQFGEGVYVTRKGAVSAREGEYGIVPGSMGTASYIVRGKGNPDSYYSCSHGAGRRMSRNQAKKQFTVDDLIAQTAGVESRKDSAVIDEIPAAYKDVDAVIAAQADLIEPVVRLKQVLCVKAKFTPQSSHKARLTRSFPGRCRPFLVKGDPDDLTDSASPPIGATAERLSQRARPLPGTHAGRILSQS</sequence>
<evidence type="ECO:0000256" key="7">
    <source>
        <dbReference type="ARBA" id="ARBA00023211"/>
    </source>
</evidence>
<keyword evidence="7 11" id="KW-0464">Manganese</keyword>
<feature type="binding site" evidence="10">
    <location>
        <begin position="305"/>
        <end position="308"/>
    </location>
    <ligand>
        <name>GMP</name>
        <dbReference type="ChEBI" id="CHEBI:58115"/>
    </ligand>
</feature>
<dbReference type="InterPro" id="IPR001233">
    <property type="entry name" value="RtcB"/>
</dbReference>
<dbReference type="AlphaFoldDB" id="A0A7Y0L7A4"/>
<evidence type="ECO:0000256" key="9">
    <source>
        <dbReference type="PIRSR" id="PIRSR601233-1"/>
    </source>
</evidence>
<protein>
    <recommendedName>
        <fullName evidence="1">3'-phosphate/5'-hydroxy nucleic acid ligase</fullName>
        <ecNumber evidence="1">6.5.1.8</ecNumber>
    </recommendedName>
</protein>
<dbReference type="EMBL" id="JABBVZ010000129">
    <property type="protein sequence ID" value="NMP24623.1"/>
    <property type="molecule type" value="Genomic_DNA"/>
</dbReference>
<feature type="binding site" evidence="10">
    <location>
        <begin position="167"/>
        <end position="171"/>
    </location>
    <ligand>
        <name>GMP</name>
        <dbReference type="ChEBI" id="CHEBI:58115"/>
    </ligand>
</feature>
<keyword evidence="2" id="KW-0436">Ligase</keyword>
<dbReference type="EC" id="6.5.1.8" evidence="1"/>
<feature type="region of interest" description="Disordered" evidence="12">
    <location>
        <begin position="447"/>
        <end position="466"/>
    </location>
</feature>
<reference evidence="13 14" key="1">
    <citation type="submission" date="2020-04" db="EMBL/GenBank/DDBJ databases">
        <authorList>
            <person name="Zhang R."/>
            <person name="Schippers A."/>
        </authorList>
    </citation>
    <scope>NUCLEOTIDE SEQUENCE [LARGE SCALE GENOMIC DNA]</scope>
    <source>
        <strain evidence="13 14">DSM 109850</strain>
    </source>
</reference>
<name>A0A7Y0L7A4_9FIRM</name>
<proteinExistence type="predicted"/>
<dbReference type="GO" id="GO:0042245">
    <property type="term" value="P:RNA repair"/>
    <property type="evidence" value="ECO:0007669"/>
    <property type="project" value="UniProtKB-KW"/>
</dbReference>
<evidence type="ECO:0000256" key="2">
    <source>
        <dbReference type="ARBA" id="ARBA00022598"/>
    </source>
</evidence>
<comment type="cofactor">
    <cofactor evidence="11">
        <name>Mn(2+)</name>
        <dbReference type="ChEBI" id="CHEBI:29035"/>
    </cofactor>
    <text evidence="11">Binds 2 manganese ions per subunit.</text>
</comment>
<evidence type="ECO:0000313" key="14">
    <source>
        <dbReference type="Proteomes" id="UP000533476"/>
    </source>
</evidence>
<evidence type="ECO:0000256" key="11">
    <source>
        <dbReference type="PIRSR" id="PIRSR601233-3"/>
    </source>
</evidence>
<evidence type="ECO:0000256" key="12">
    <source>
        <dbReference type="SAM" id="MobiDB-lite"/>
    </source>
</evidence>
<dbReference type="PANTHER" id="PTHR43749">
    <property type="entry name" value="RNA-SPLICING LIGASE RTCB"/>
    <property type="match status" value="1"/>
</dbReference>
<accession>A0A7Y0L7A4</accession>
<organism evidence="13 14">
    <name type="scientific">Sulfobacillus harzensis</name>
    <dbReference type="NCBI Taxonomy" id="2729629"/>
    <lineage>
        <taxon>Bacteria</taxon>
        <taxon>Bacillati</taxon>
        <taxon>Bacillota</taxon>
        <taxon>Clostridia</taxon>
        <taxon>Eubacteriales</taxon>
        <taxon>Clostridiales Family XVII. Incertae Sedis</taxon>
        <taxon>Sulfobacillus</taxon>
    </lineage>
</organism>
<comment type="caution">
    <text evidence="13">The sequence shown here is derived from an EMBL/GenBank/DDBJ whole genome shotgun (WGS) entry which is preliminary data.</text>
</comment>
<feature type="binding site" evidence="11">
    <location>
        <position position="168"/>
    </location>
    <ligand>
        <name>Mn(2+)</name>
        <dbReference type="ChEBI" id="CHEBI:29035"/>
        <label>1</label>
    </ligand>
</feature>
<dbReference type="GO" id="GO:0003909">
    <property type="term" value="F:DNA ligase activity"/>
    <property type="evidence" value="ECO:0007669"/>
    <property type="project" value="TreeGrafter"/>
</dbReference>
<feature type="binding site" evidence="10">
    <location>
        <begin position="276"/>
        <end position="277"/>
    </location>
    <ligand>
        <name>GMP</name>
        <dbReference type="ChEBI" id="CHEBI:58115"/>
    </ligand>
</feature>
<evidence type="ECO:0000256" key="5">
    <source>
        <dbReference type="ARBA" id="ARBA00022800"/>
    </source>
</evidence>
<evidence type="ECO:0000256" key="1">
    <source>
        <dbReference type="ARBA" id="ARBA00012726"/>
    </source>
</evidence>
<evidence type="ECO:0000256" key="10">
    <source>
        <dbReference type="PIRSR" id="PIRSR601233-2"/>
    </source>
</evidence>
<evidence type="ECO:0000313" key="13">
    <source>
        <dbReference type="EMBL" id="NMP24623.1"/>
    </source>
</evidence>
<dbReference type="GO" id="GO:0030145">
    <property type="term" value="F:manganese ion binding"/>
    <property type="evidence" value="ECO:0007669"/>
    <property type="project" value="TreeGrafter"/>
</dbReference>
<feature type="binding site" evidence="10">
    <location>
        <position position="399"/>
    </location>
    <ligand>
        <name>GMP</name>
        <dbReference type="ChEBI" id="CHEBI:58115"/>
    </ligand>
</feature>
<keyword evidence="5" id="KW-0692">RNA repair</keyword>
<feature type="active site" description="GMP-histidine intermediate" evidence="9">
    <location>
        <position position="329"/>
    </location>
</feature>
<keyword evidence="6 10" id="KW-0342">GTP-binding</keyword>
<dbReference type="PANTHER" id="PTHR43749:SF2">
    <property type="entry name" value="RNA-SPLICING LIGASE RTCB"/>
    <property type="match status" value="1"/>
</dbReference>
<feature type="binding site" evidence="10">
    <location>
        <begin position="329"/>
        <end position="332"/>
    </location>
    <ligand>
        <name>GMP</name>
        <dbReference type="ChEBI" id="CHEBI:58115"/>
    </ligand>
</feature>